<organism evidence="1">
    <name type="scientific">Rhizophora mucronata</name>
    <name type="common">Asiatic mangrove</name>
    <dbReference type="NCBI Taxonomy" id="61149"/>
    <lineage>
        <taxon>Eukaryota</taxon>
        <taxon>Viridiplantae</taxon>
        <taxon>Streptophyta</taxon>
        <taxon>Embryophyta</taxon>
        <taxon>Tracheophyta</taxon>
        <taxon>Spermatophyta</taxon>
        <taxon>Magnoliopsida</taxon>
        <taxon>eudicotyledons</taxon>
        <taxon>Gunneridae</taxon>
        <taxon>Pentapetalae</taxon>
        <taxon>rosids</taxon>
        <taxon>fabids</taxon>
        <taxon>Malpighiales</taxon>
        <taxon>Rhizophoraceae</taxon>
        <taxon>Rhizophora</taxon>
    </lineage>
</organism>
<reference evidence="1" key="1">
    <citation type="submission" date="2018-02" db="EMBL/GenBank/DDBJ databases">
        <title>Rhizophora mucronata_Transcriptome.</title>
        <authorList>
            <person name="Meera S.P."/>
            <person name="Sreeshan A."/>
            <person name="Augustine A."/>
        </authorList>
    </citation>
    <scope>NUCLEOTIDE SEQUENCE</scope>
    <source>
        <tissue evidence="1">Leaf</tissue>
    </source>
</reference>
<name>A0A2P2NTK8_RHIMU</name>
<dbReference type="AlphaFoldDB" id="A0A2P2NTK8"/>
<sequence length="22" mass="2636">MKDLNTVLSRFKRIKSIQKNES</sequence>
<evidence type="ECO:0000313" key="1">
    <source>
        <dbReference type="EMBL" id="MBX45837.1"/>
    </source>
</evidence>
<protein>
    <submittedName>
        <fullName evidence="1">Uncharacterized protein</fullName>
    </submittedName>
</protein>
<proteinExistence type="predicted"/>
<dbReference type="EMBL" id="GGEC01065353">
    <property type="protein sequence ID" value="MBX45837.1"/>
    <property type="molecule type" value="Transcribed_RNA"/>
</dbReference>
<accession>A0A2P2NTK8</accession>